<gene>
    <name evidence="1" type="ordered locus">LBJ_0279</name>
</gene>
<dbReference type="Proteomes" id="UP000000656">
    <property type="component" value="Chromosome 1"/>
</dbReference>
<organism evidence="1 2">
    <name type="scientific">Leptospira borgpetersenii serovar Hardjo-bovis (strain JB197)</name>
    <dbReference type="NCBI Taxonomy" id="355277"/>
    <lineage>
        <taxon>Bacteria</taxon>
        <taxon>Pseudomonadati</taxon>
        <taxon>Spirochaetota</taxon>
        <taxon>Spirochaetia</taxon>
        <taxon>Leptospirales</taxon>
        <taxon>Leptospiraceae</taxon>
        <taxon>Leptospira</taxon>
    </lineage>
</organism>
<dbReference type="AlphaFoldDB" id="Q04VR1"/>
<accession>Q04VR1</accession>
<dbReference type="HOGENOM" id="CLU_1924954_0_0_12"/>
<protein>
    <submittedName>
        <fullName evidence="1">Uncharacterized protein</fullName>
    </submittedName>
</protein>
<sequence length="131" mass="15629">MDLQKRLFYTYFVYETHKSCVTRRSSGKNFGRFRVKKTYSEAINFTMLEFLKRRKFEDLANFSDAKIWKGNLSEMKEIPKNGNTKVDVFFRILPLGSNISKRNLNSKLRIFRSRKFLSVIPCFRDPPGNRR</sequence>
<name>Q04VR1_LEPBJ</name>
<evidence type="ECO:0000313" key="1">
    <source>
        <dbReference type="EMBL" id="ABJ75009.1"/>
    </source>
</evidence>
<proteinExistence type="predicted"/>
<dbReference type="EMBL" id="CP000350">
    <property type="protein sequence ID" value="ABJ75009.1"/>
    <property type="molecule type" value="Genomic_DNA"/>
</dbReference>
<reference evidence="1 2" key="1">
    <citation type="journal article" date="2006" name="Proc. Natl. Acad. Sci. U.S.A.">
        <title>Genome reduction in Leptospira borgpetersenii reflects limited transmission potential.</title>
        <authorList>
            <person name="Bulach D.M."/>
            <person name="Zuerner R.L."/>
            <person name="Wilson P."/>
            <person name="Seemann T."/>
            <person name="McGrath A."/>
            <person name="Cullen P.A."/>
            <person name="Davis J."/>
            <person name="Johnson M."/>
            <person name="Kuczek E."/>
            <person name="Alt D.P."/>
            <person name="Peterson-Burch B."/>
            <person name="Coppel R.L."/>
            <person name="Rood J.I."/>
            <person name="Davies J.K."/>
            <person name="Adler B."/>
        </authorList>
    </citation>
    <scope>NUCLEOTIDE SEQUENCE [LARGE SCALE GENOMIC DNA]</scope>
    <source>
        <strain evidence="1 2">JB197</strain>
    </source>
</reference>
<dbReference type="KEGG" id="lbj:LBJ_0279"/>
<evidence type="ECO:0000313" key="2">
    <source>
        <dbReference type="Proteomes" id="UP000000656"/>
    </source>
</evidence>